<keyword evidence="4 9" id="KW-0349">Heme</keyword>
<keyword evidence="6 9" id="KW-0560">Oxidoreductase</keyword>
<evidence type="ECO:0000256" key="7">
    <source>
        <dbReference type="ARBA" id="ARBA00023004"/>
    </source>
</evidence>
<comment type="cofactor">
    <cofactor evidence="1">
        <name>heme</name>
        <dbReference type="ChEBI" id="CHEBI:30413"/>
    </cofactor>
</comment>
<comment type="pathway">
    <text evidence="2">Secondary metabolite biosynthesis.</text>
</comment>
<evidence type="ECO:0000256" key="1">
    <source>
        <dbReference type="ARBA" id="ARBA00001971"/>
    </source>
</evidence>
<dbReference type="InterPro" id="IPR001128">
    <property type="entry name" value="Cyt_P450"/>
</dbReference>
<evidence type="ECO:0000256" key="2">
    <source>
        <dbReference type="ARBA" id="ARBA00005179"/>
    </source>
</evidence>
<dbReference type="InterPro" id="IPR017972">
    <property type="entry name" value="Cyt_P450_CS"/>
</dbReference>
<dbReference type="Pfam" id="PF00067">
    <property type="entry name" value="p450"/>
    <property type="match status" value="1"/>
</dbReference>
<dbReference type="InterPro" id="IPR002401">
    <property type="entry name" value="Cyt_P450_E_grp-I"/>
</dbReference>
<keyword evidence="11" id="KW-1185">Reference proteome</keyword>
<dbReference type="PANTHER" id="PTHR46300">
    <property type="entry name" value="P450, PUTATIVE (EUROFUNG)-RELATED-RELATED"/>
    <property type="match status" value="1"/>
</dbReference>
<evidence type="ECO:0000256" key="8">
    <source>
        <dbReference type="ARBA" id="ARBA00023033"/>
    </source>
</evidence>
<dbReference type="EMBL" id="JASNQZ010000018">
    <property type="protein sequence ID" value="KAL0945487.1"/>
    <property type="molecule type" value="Genomic_DNA"/>
</dbReference>
<dbReference type="PANTHER" id="PTHR46300:SF5">
    <property type="entry name" value="CYTOCHROME P450"/>
    <property type="match status" value="1"/>
</dbReference>
<comment type="similarity">
    <text evidence="3 9">Belongs to the cytochrome P450 family.</text>
</comment>
<evidence type="ECO:0000256" key="3">
    <source>
        <dbReference type="ARBA" id="ARBA00010617"/>
    </source>
</evidence>
<dbReference type="PROSITE" id="PS00086">
    <property type="entry name" value="CYTOCHROME_P450"/>
    <property type="match status" value="1"/>
</dbReference>
<accession>A0ABR3IQC7</accession>
<evidence type="ECO:0008006" key="12">
    <source>
        <dbReference type="Google" id="ProtNLM"/>
    </source>
</evidence>
<evidence type="ECO:0000256" key="5">
    <source>
        <dbReference type="ARBA" id="ARBA00022723"/>
    </source>
</evidence>
<keyword evidence="7 9" id="KW-0408">Iron</keyword>
<dbReference type="InterPro" id="IPR050364">
    <property type="entry name" value="Cytochrome_P450_fung"/>
</dbReference>
<dbReference type="Gene3D" id="1.10.630.10">
    <property type="entry name" value="Cytochrome P450"/>
    <property type="match status" value="1"/>
</dbReference>
<name>A0ABR3IQC7_9AGAR</name>
<dbReference type="InterPro" id="IPR036396">
    <property type="entry name" value="Cyt_P450_sf"/>
</dbReference>
<dbReference type="SUPFAM" id="SSF48264">
    <property type="entry name" value="Cytochrome P450"/>
    <property type="match status" value="1"/>
</dbReference>
<evidence type="ECO:0000313" key="11">
    <source>
        <dbReference type="Proteomes" id="UP001556367"/>
    </source>
</evidence>
<dbReference type="PRINTS" id="PR00463">
    <property type="entry name" value="EP450I"/>
</dbReference>
<keyword evidence="5 9" id="KW-0479">Metal-binding</keyword>
<keyword evidence="8 9" id="KW-0503">Monooxygenase</keyword>
<evidence type="ECO:0000313" key="10">
    <source>
        <dbReference type="EMBL" id="KAL0945487.1"/>
    </source>
</evidence>
<evidence type="ECO:0000256" key="6">
    <source>
        <dbReference type="ARBA" id="ARBA00023002"/>
    </source>
</evidence>
<proteinExistence type="inferred from homology"/>
<dbReference type="Proteomes" id="UP001556367">
    <property type="component" value="Unassembled WGS sequence"/>
</dbReference>
<organism evidence="10 11">
    <name type="scientific">Hohenbuehelia grisea</name>
    <dbReference type="NCBI Taxonomy" id="104357"/>
    <lineage>
        <taxon>Eukaryota</taxon>
        <taxon>Fungi</taxon>
        <taxon>Dikarya</taxon>
        <taxon>Basidiomycota</taxon>
        <taxon>Agaricomycotina</taxon>
        <taxon>Agaricomycetes</taxon>
        <taxon>Agaricomycetidae</taxon>
        <taxon>Agaricales</taxon>
        <taxon>Pleurotineae</taxon>
        <taxon>Pleurotaceae</taxon>
        <taxon>Hohenbuehelia</taxon>
    </lineage>
</organism>
<sequence length="506" mass="57390">MISSITVFSLVFIVVTLYALEHVRRRRMPPGPPADPLIGNLRVLPTTNEGVVFHEWAKKYGDVVYVHALGRSIVILDSVTAATDLLEKRSSIYSDRPNFTVFWLMGYFPDLPLLPYGKRFQKHRRMLHSDFTPEAILSWRDMQTKNARQLTRSILKSNEDYDRTIGWFTTALVIKLAYGVDIESEEDELVKVAENSQFLLNNSGAPGGTFVDLFPILKHLPSWFPGTYYANFARKGSWVIKTMYDLPYSMAERLIADGDETHSVVGAQIRKLQKQEAVTQEEIDDAKGAGVAIFSAGAETTWSSLVVFLWAMIEHPDIQKKVQAEIDTVLRDHDRLPEFSDWESLPYFEGVVQEVIRWYPVVPLGVPHRCMEDDVYRGMFIPKGTLMIANARGMSLDETVYAEPTKFNPSRFLPKPEGNGEPFFTSAFGFGRRICPGRHIALSSLWIVMATILATSDIGRALDDEGNEIYFEPEFMYGITSRPKTFPCRITSRSKDAKQMLERSGS</sequence>
<gene>
    <name evidence="10" type="ORF">HGRIS_000973</name>
</gene>
<evidence type="ECO:0000256" key="4">
    <source>
        <dbReference type="ARBA" id="ARBA00022617"/>
    </source>
</evidence>
<reference evidence="11" key="1">
    <citation type="submission" date="2024-06" db="EMBL/GenBank/DDBJ databases">
        <title>Multi-omics analyses provide insights into the biosynthesis of the anticancer antibiotic pleurotin in Hohenbuehelia grisea.</title>
        <authorList>
            <person name="Weaver J.A."/>
            <person name="Alberti F."/>
        </authorList>
    </citation>
    <scope>NUCLEOTIDE SEQUENCE [LARGE SCALE GENOMIC DNA]</scope>
    <source>
        <strain evidence="11">T-177</strain>
    </source>
</reference>
<protein>
    <recommendedName>
        <fullName evidence="12">Cytochrome P450</fullName>
    </recommendedName>
</protein>
<evidence type="ECO:0000256" key="9">
    <source>
        <dbReference type="RuleBase" id="RU000461"/>
    </source>
</evidence>
<dbReference type="PRINTS" id="PR00385">
    <property type="entry name" value="P450"/>
</dbReference>
<comment type="caution">
    <text evidence="10">The sequence shown here is derived from an EMBL/GenBank/DDBJ whole genome shotgun (WGS) entry which is preliminary data.</text>
</comment>
<dbReference type="CDD" id="cd11065">
    <property type="entry name" value="CYP64-like"/>
    <property type="match status" value="1"/>
</dbReference>